<feature type="compositionally biased region" description="Acidic residues" evidence="1">
    <location>
        <begin position="887"/>
        <end position="903"/>
    </location>
</feature>
<evidence type="ECO:0000313" key="4">
    <source>
        <dbReference type="Proteomes" id="UP001152320"/>
    </source>
</evidence>
<feature type="region of interest" description="Disordered" evidence="1">
    <location>
        <begin position="883"/>
        <end position="919"/>
    </location>
</feature>
<dbReference type="PANTHER" id="PTHR13950:SF9">
    <property type="entry name" value="RABCONNECTIN-3A"/>
    <property type="match status" value="1"/>
</dbReference>
<dbReference type="Pfam" id="PF12234">
    <property type="entry name" value="Rav1p_C"/>
    <property type="match status" value="2"/>
</dbReference>
<accession>A0A9Q1BLP4</accession>
<feature type="compositionally biased region" description="Basic and acidic residues" evidence="1">
    <location>
        <begin position="2057"/>
        <end position="2074"/>
    </location>
</feature>
<evidence type="ECO:0000313" key="3">
    <source>
        <dbReference type="EMBL" id="KAJ8028972.1"/>
    </source>
</evidence>
<sequence length="2403" mass="266336">MLDSDAEEQEVTEADSQQKGDCIWESIWQTKTATPVYNLKFSSDGQFFASAGKSDRLVKIWYRVQSPQVTVGKVNGVIETKGENYSFIYLAHPRAVTGFSWRKTSKYLPRETVANCLVTSCRDNICRVWRETLLPDINVISTSSKIPTNEEKAEVQNLYKRQHFSLGLKPRKKRKAGAPTVPLSSVKQEHDVHRYYHGNKNHPNGYLGIPLQVHFHIAATINPNTDIPLLPAIGTMSKGAAPNFVVNWLNNKELQYTLAAEMLLQPSKESRLIDTRTSGTDATSHDVGSQESYSEHDDDTDPSRDSADGHSTDGGGIVINVPTQSPKSIQRPATLDTSSYFYRGGTPVEDKEIFSSAVQAGFDALLREWQSSADMLYSIHPIDGSFLLWLVEWVDEHIPGVHRQPLVSFSCRIPQAFPQFDATSLCSDLILYRSNLTLDHRVLERGRGIESPVDLKTMTPSYSFVQKLSQVPEGVDIFAYTPKVSMLSKHSNGTLNQWEISFAEGSKFQTVLNVSHVNRSAGHRFQVNDLACHPILPLLLTASHHNIPRVEVDPDIATSRTRKSSLAARRVSLAAARGSSKEPSGSISLFGKNFLSQSEHLRLSKLYQASLDDTAKDLPEKDEVIVPDEIMEKLNSEMNWPDMSAPTGLCSELILWKVFHVGPLNKLGGLVELARINSPFISSFSHVAWLPSLLPSTCLPLQSNSPSACFIASDGYSLRLFQAVIDARSLLNEISSTTNQYEGYLSSSSPITPYLLRQDSEEDKSPVDDNLPRVISLQSTSRPGCIIELDKLCDAKQNWQNVQLMHIFHQQFISGSVSSCSVNQTVTSQQTDPDIASFPSLHANQFDECFYLVVIERKVKGQSVIHMWYIRLKTEILKSKVQKDVADSSDEEEDEESSVDVLEDSSSGSDDAVDSGRIDNSVSVSQITTRLKNTSQKVCSQVLELPEGIEVLSASPAAGHLSSSCIYPACSAPYLLSTACSDGKLRFWTCRMEERGEDTTSSFERKIDLEQTEDGEGEGIDDNLAKASYKWEEWKLMVREDTCSALNVRGQPMTVSCAYNGRIACAYRTDSVNSSVGNKIPIKVSIHECESTGGSEWILEDTITLGRLNLDKMDVSPENCSPTPTAELGYKLMKRSSKVEDFLSLPEDHAKGEGSQKEGDVADTGKCVEDFSASKLPVQLAWASKEDGSHLLTVGLGSKVIIFSPTLRDDDEPRPQWEPLARVKLSTVDGVTPFSKMLSWVRAGILVIGLENEMHVYSQWGSPQQQALAVPVGKKTMKEEVASTLGISRNDSFISVNLQSLPMSRSEREQSYNDVTQLAKDVPDAGNSVPSIDVDSIDEGLFELSYKTCPILPQYHPTQLMGLMNCGRINRVNAILSHLVRCIAGDDTVQKAISHGDTASQQSSLDLEEDDLKAFSRSLSLSTSPVESQPKEVHSVDYIELLSVPPLPLYALLAADNSSSPLLEEVKRDRTSSISAGYDEPSGLNTQDYSKLFASGLESPHLSPDMFEMPKESHSSDSIRRKMNNPVYFGPGQAKLLANYLTRMHLPGLSGQDQMHLLALADTLATTKTEITAHGTGTAGTAIGREGAGYADVDNLDNSHAGETLDECGLRFLLAMKFYMGLLKSLPLPQQEQLKRQGLVSSHFIWAFHSEAEEELLSLLPSMQKGEPSWAELRAMGVGWWVRNNTTLRRCMEKVAKSQFQAEKNPLDAALYYLAMKKKTLLWGLFRSIGDVKMTNFFKNDFKTERWRKAALKNAFALLGRQRFEHAAAFFLLAGSLKDAIEVCLNNLNDIQLAMVISRLYNEDLEMPQAQKKIIYEQVLGCDESGAQSEALFPHRDPFLRSMAHWLLKDYIKALDTLLIPPSHMAQNGEMTAPPRNKPDVFNFYNYLRTHPLIVRRQTSGEEAKTGVSSVLSNPSVLSGNSLKDEITPEERRLFFATAHMHASAGCPLLALEVLSHLPKVRKESQDTEDNLALKKKKNGALISSGTIDEGFMSSSTTGSSFKENAADFDWSRPTTNLTNGGGSAMDLDWSQPVGGRFDEKLELDWGDDSNDEDDTSSEKGNRDDGTEKMKMGEDGDGLGDDEGEEEEVVCDIMAQQLKFTCCLKVMMEELRTLATGFEVHGGQLRYQLYVWLERQVETLKLLCNYGPRFQEQDAKPEEEEDGDQNLEDDPATLHEIIQARRSDFEDKRQRAIRRKRWLQDNHQLIRTIVNYSLLYGQNGGGLASVCMELVLLMQEVQQETKVAQQLSSPLPLPTTLPLLSASIASSKTVVADPVLHLSHLVHSILLAVLDFTAPPSPMRQSSTVQVLQSLSAALSACVYQSLCDSDTYSSSVSKSKATGMDVYAGGSANVLYRVGNLVSVNRKRRMPSGDVPLTVSSSPSKWPAWQPCKLYYQVRRIVTSLL</sequence>
<feature type="compositionally biased region" description="Basic and acidic residues" evidence="1">
    <location>
        <begin position="301"/>
        <end position="311"/>
    </location>
</feature>
<dbReference type="InterPro" id="IPR001680">
    <property type="entry name" value="WD40_rpt"/>
</dbReference>
<feature type="domain" description="RAVE complex protein Rav1 C-terminal" evidence="2">
    <location>
        <begin position="1601"/>
        <end position="1911"/>
    </location>
</feature>
<reference evidence="3" key="1">
    <citation type="submission" date="2021-10" db="EMBL/GenBank/DDBJ databases">
        <title>Tropical sea cucumber genome reveals ecological adaptation and Cuvierian tubules defense mechanism.</title>
        <authorList>
            <person name="Chen T."/>
        </authorList>
    </citation>
    <scope>NUCLEOTIDE SEQUENCE</scope>
    <source>
        <strain evidence="3">Nanhai2018</strain>
        <tissue evidence="3">Muscle</tissue>
    </source>
</reference>
<dbReference type="InterPro" id="IPR015943">
    <property type="entry name" value="WD40/YVTN_repeat-like_dom_sf"/>
</dbReference>
<feature type="domain" description="RAVE complex protein Rav1 C-terminal" evidence="2">
    <location>
        <begin position="1170"/>
        <end position="1405"/>
    </location>
</feature>
<evidence type="ECO:0000259" key="2">
    <source>
        <dbReference type="Pfam" id="PF12234"/>
    </source>
</evidence>
<dbReference type="InterPro" id="IPR052208">
    <property type="entry name" value="DmX-like/RAVE_component"/>
</dbReference>
<evidence type="ECO:0000256" key="1">
    <source>
        <dbReference type="SAM" id="MobiDB-lite"/>
    </source>
</evidence>
<dbReference type="InterPro" id="IPR022033">
    <property type="entry name" value="Rav1p_C"/>
</dbReference>
<comment type="caution">
    <text evidence="3">The sequence shown here is derived from an EMBL/GenBank/DDBJ whole genome shotgun (WGS) entry which is preliminary data.</text>
</comment>
<gene>
    <name evidence="3" type="ORF">HOLleu_28242</name>
</gene>
<dbReference type="GO" id="GO:0007035">
    <property type="term" value="P:vacuolar acidification"/>
    <property type="evidence" value="ECO:0007669"/>
    <property type="project" value="TreeGrafter"/>
</dbReference>
<organism evidence="3 4">
    <name type="scientific">Holothuria leucospilota</name>
    <name type="common">Black long sea cucumber</name>
    <name type="synonym">Mertensiothuria leucospilota</name>
    <dbReference type="NCBI Taxonomy" id="206669"/>
    <lineage>
        <taxon>Eukaryota</taxon>
        <taxon>Metazoa</taxon>
        <taxon>Echinodermata</taxon>
        <taxon>Eleutherozoa</taxon>
        <taxon>Echinozoa</taxon>
        <taxon>Holothuroidea</taxon>
        <taxon>Aspidochirotacea</taxon>
        <taxon>Aspidochirotida</taxon>
        <taxon>Holothuriidae</taxon>
        <taxon>Holothuria</taxon>
    </lineage>
</organism>
<protein>
    <submittedName>
        <fullName evidence="3">DmX-like protein 1</fullName>
    </submittedName>
</protein>
<dbReference type="Proteomes" id="UP001152320">
    <property type="component" value="Chromosome 14"/>
</dbReference>
<dbReference type="SMART" id="SM00320">
    <property type="entry name" value="WD40"/>
    <property type="match status" value="4"/>
</dbReference>
<name>A0A9Q1BLP4_HOLLE</name>
<dbReference type="OrthoDB" id="342131at2759"/>
<dbReference type="EMBL" id="JAIZAY010000014">
    <property type="protein sequence ID" value="KAJ8028972.1"/>
    <property type="molecule type" value="Genomic_DNA"/>
</dbReference>
<proteinExistence type="predicted"/>
<dbReference type="SUPFAM" id="SSF50978">
    <property type="entry name" value="WD40 repeat-like"/>
    <property type="match status" value="1"/>
</dbReference>
<dbReference type="GO" id="GO:0043291">
    <property type="term" value="C:RAVE complex"/>
    <property type="evidence" value="ECO:0007669"/>
    <property type="project" value="TreeGrafter"/>
</dbReference>
<feature type="compositionally biased region" description="Acidic residues" evidence="1">
    <location>
        <begin position="2075"/>
        <end position="2084"/>
    </location>
</feature>
<dbReference type="Gene3D" id="2.130.10.10">
    <property type="entry name" value="YVTN repeat-like/Quinoprotein amine dehydrogenase"/>
    <property type="match status" value="1"/>
</dbReference>
<dbReference type="Pfam" id="PF00400">
    <property type="entry name" value="WD40"/>
    <property type="match status" value="1"/>
</dbReference>
<feature type="region of interest" description="Disordered" evidence="1">
    <location>
        <begin position="2007"/>
        <end position="2084"/>
    </location>
</feature>
<feature type="compositionally biased region" description="Polar residues" evidence="1">
    <location>
        <begin position="275"/>
        <end position="292"/>
    </location>
</feature>
<feature type="region of interest" description="Disordered" evidence="1">
    <location>
        <begin position="274"/>
        <end position="330"/>
    </location>
</feature>
<keyword evidence="4" id="KW-1185">Reference proteome</keyword>
<dbReference type="InterPro" id="IPR036322">
    <property type="entry name" value="WD40_repeat_dom_sf"/>
</dbReference>
<feature type="compositionally biased region" description="Acidic residues" evidence="1">
    <location>
        <begin position="2045"/>
        <end position="2056"/>
    </location>
</feature>
<dbReference type="PANTHER" id="PTHR13950">
    <property type="entry name" value="RABCONNECTIN-RELATED"/>
    <property type="match status" value="1"/>
</dbReference>